<dbReference type="Pfam" id="PF13857">
    <property type="entry name" value="Ank_5"/>
    <property type="match status" value="1"/>
</dbReference>
<feature type="domain" description="WW" evidence="4">
    <location>
        <begin position="497"/>
        <end position="524"/>
    </location>
</feature>
<dbReference type="PROSITE" id="PS50297">
    <property type="entry name" value="ANK_REP_REGION"/>
    <property type="match status" value="2"/>
</dbReference>
<dbReference type="InterPro" id="IPR001202">
    <property type="entry name" value="WW_dom"/>
</dbReference>
<dbReference type="InterPro" id="IPR036770">
    <property type="entry name" value="Ankyrin_rpt-contain_sf"/>
</dbReference>
<dbReference type="Pfam" id="PF00397">
    <property type="entry name" value="WW"/>
    <property type="match status" value="1"/>
</dbReference>
<feature type="repeat" description="ANK" evidence="3">
    <location>
        <begin position="412"/>
        <end position="444"/>
    </location>
</feature>
<dbReference type="Proteomes" id="UP000704712">
    <property type="component" value="Unassembled WGS sequence"/>
</dbReference>
<dbReference type="Gene3D" id="1.25.40.20">
    <property type="entry name" value="Ankyrin repeat-containing domain"/>
    <property type="match status" value="1"/>
</dbReference>
<dbReference type="PROSITE" id="PS01159">
    <property type="entry name" value="WW_DOMAIN_1"/>
    <property type="match status" value="1"/>
</dbReference>
<name>A0A8S9UHY4_PHYIN</name>
<dbReference type="GO" id="GO:0004842">
    <property type="term" value="F:ubiquitin-protein transferase activity"/>
    <property type="evidence" value="ECO:0007669"/>
    <property type="project" value="TreeGrafter"/>
</dbReference>
<evidence type="ECO:0000256" key="2">
    <source>
        <dbReference type="ARBA" id="ARBA00023043"/>
    </source>
</evidence>
<gene>
    <name evidence="5" type="ORF">GN958_ATG10446</name>
</gene>
<proteinExistence type="predicted"/>
<evidence type="ECO:0000256" key="1">
    <source>
        <dbReference type="ARBA" id="ARBA00022737"/>
    </source>
</evidence>
<dbReference type="PROSITE" id="PS50088">
    <property type="entry name" value="ANK_REPEAT"/>
    <property type="match status" value="2"/>
</dbReference>
<organism evidence="5 6">
    <name type="scientific">Phytophthora infestans</name>
    <name type="common">Potato late blight agent</name>
    <name type="synonym">Botrytis infestans</name>
    <dbReference type="NCBI Taxonomy" id="4787"/>
    <lineage>
        <taxon>Eukaryota</taxon>
        <taxon>Sar</taxon>
        <taxon>Stramenopiles</taxon>
        <taxon>Oomycota</taxon>
        <taxon>Peronosporomycetes</taxon>
        <taxon>Peronosporales</taxon>
        <taxon>Peronosporaceae</taxon>
        <taxon>Phytophthora</taxon>
    </lineage>
</organism>
<evidence type="ECO:0000313" key="6">
    <source>
        <dbReference type="Proteomes" id="UP000704712"/>
    </source>
</evidence>
<dbReference type="PANTHER" id="PTHR24171">
    <property type="entry name" value="ANKYRIN REPEAT DOMAIN-CONTAINING PROTEIN 39-RELATED"/>
    <property type="match status" value="1"/>
</dbReference>
<keyword evidence="1" id="KW-0677">Repeat</keyword>
<evidence type="ECO:0000313" key="5">
    <source>
        <dbReference type="EMBL" id="KAF4140370.1"/>
    </source>
</evidence>
<dbReference type="AlphaFoldDB" id="A0A8S9UHY4"/>
<dbReference type="SMART" id="SM00456">
    <property type="entry name" value="WW"/>
    <property type="match status" value="1"/>
</dbReference>
<protein>
    <submittedName>
        <fullName evidence="5">WW domain-containing protein</fullName>
    </submittedName>
</protein>
<feature type="repeat" description="ANK" evidence="3">
    <location>
        <begin position="343"/>
        <end position="375"/>
    </location>
</feature>
<sequence>MAKLSEVEAVLKFLVNAVISSVDNKEEEAQDVEVLPVGGYLWKFPSEGSNRLENCNLLPPPVPQTLDYPRKCSHCGVCWVSDREFELDHLRQCSAVDHVEDIRLKAMNLGVARRVWCEVDESLSRLQWRYDRDLDSDSTTDFIEFVDIAEIIVLDEPVNSFQIATHTHRTIVFQWRPGSDTASDLGPYRMELDARQWQEYLDELSRYARNSPMEAQAFEERSSSVDDVFKEITCLLGESSAQDTRVVLVSKLHALLEKSRFKSHPSSLCDDDGNSLVHLAIRLNLGHRTSAIVSALVSLGVDCNLQNQDGESPLLLVAASGDVDSGKVLLTAPFIQVNLECALGVTALHAAANAGDVKMMRLLCDAGAQPEKKDDNGWTALHYAAACSSGLEVINFLCEMLDDDFIDAQCTEGNTALHVAAGCGCLENVRALLETAASPHISNLNGESAYHLALRNHRIQCAVAINDYQSIPSTGYTLPLPHLAKESKPTTIKGGEWIESFTEDGYPFYYNTSTGESSWYKPGEYQLSDAITHLQQDERNSGIYGEGMSDNDTGHSFCLAADHKSGSILRDTTGEQLPLCLIPMVSPLTSLDNPTAAAKYEAARRRARKQRRRRQSKLYLVHHHEAAVLNGTRQTSKPLPEVLDLPLNA</sequence>
<comment type="caution">
    <text evidence="5">The sequence shown here is derived from an EMBL/GenBank/DDBJ whole genome shotgun (WGS) entry which is preliminary data.</text>
</comment>
<dbReference type="PROSITE" id="PS50020">
    <property type="entry name" value="WW_DOMAIN_2"/>
    <property type="match status" value="1"/>
</dbReference>
<dbReference type="SMART" id="SM00248">
    <property type="entry name" value="ANK"/>
    <property type="match status" value="6"/>
</dbReference>
<dbReference type="SUPFAM" id="SSF48403">
    <property type="entry name" value="Ankyrin repeat"/>
    <property type="match status" value="1"/>
</dbReference>
<dbReference type="SUPFAM" id="SSF51045">
    <property type="entry name" value="WW domain"/>
    <property type="match status" value="1"/>
</dbReference>
<reference evidence="5" key="1">
    <citation type="submission" date="2020-03" db="EMBL/GenBank/DDBJ databases">
        <title>Hybrid Assembly of Korean Phytophthora infestans isolates.</title>
        <authorList>
            <person name="Prokchorchik M."/>
            <person name="Lee Y."/>
            <person name="Seo J."/>
            <person name="Cho J.-H."/>
            <person name="Park Y.-E."/>
            <person name="Jang D.-C."/>
            <person name="Im J.-S."/>
            <person name="Choi J.-G."/>
            <person name="Park H.-J."/>
            <person name="Lee G.-B."/>
            <person name="Lee Y.-G."/>
            <person name="Hong S.-Y."/>
            <person name="Cho K."/>
            <person name="Sohn K.H."/>
        </authorList>
    </citation>
    <scope>NUCLEOTIDE SEQUENCE</scope>
    <source>
        <strain evidence="5">KR_2_A2</strain>
    </source>
</reference>
<dbReference type="CDD" id="cd00201">
    <property type="entry name" value="WW"/>
    <property type="match status" value="1"/>
</dbReference>
<evidence type="ECO:0000259" key="4">
    <source>
        <dbReference type="PROSITE" id="PS50020"/>
    </source>
</evidence>
<dbReference type="Gene3D" id="2.20.70.10">
    <property type="match status" value="1"/>
</dbReference>
<dbReference type="GO" id="GO:0085020">
    <property type="term" value="P:protein K6-linked ubiquitination"/>
    <property type="evidence" value="ECO:0007669"/>
    <property type="project" value="TreeGrafter"/>
</dbReference>
<accession>A0A8S9UHY4</accession>
<dbReference type="InterPro" id="IPR036020">
    <property type="entry name" value="WW_dom_sf"/>
</dbReference>
<dbReference type="InterPro" id="IPR002110">
    <property type="entry name" value="Ankyrin_rpt"/>
</dbReference>
<keyword evidence="2 3" id="KW-0040">ANK repeat</keyword>
<dbReference type="PANTHER" id="PTHR24171:SF8">
    <property type="entry name" value="BRCA1-ASSOCIATED RING DOMAIN PROTEIN 1"/>
    <property type="match status" value="1"/>
</dbReference>
<dbReference type="Pfam" id="PF12796">
    <property type="entry name" value="Ank_2"/>
    <property type="match status" value="1"/>
</dbReference>
<evidence type="ECO:0000256" key="3">
    <source>
        <dbReference type="PROSITE-ProRule" id="PRU00023"/>
    </source>
</evidence>
<dbReference type="EMBL" id="JAACNO010001470">
    <property type="protein sequence ID" value="KAF4140370.1"/>
    <property type="molecule type" value="Genomic_DNA"/>
</dbReference>